<dbReference type="InterPro" id="IPR018247">
    <property type="entry name" value="EF_Hand_1_Ca_BS"/>
</dbReference>
<evidence type="ECO:0000313" key="2">
    <source>
        <dbReference type="EMBL" id="SVC89352.1"/>
    </source>
</evidence>
<dbReference type="Gene3D" id="2.60.40.4070">
    <property type="match status" value="1"/>
</dbReference>
<sequence length="312" mass="35311">GSGLTSAFGYKMDGDGDGAAGGDSSLQYNSLMLADFDTSNTIDVSDLAIMLTALETKDYYYDIGPVLNTVPHFLVQPDSKFDIEDVMSFAMMWNWYNETNSSSIDRWISSGDLVNLEFDHNGIVIEFPPAAVAGQVQILGINGRLEYGINIDDQYLAFDYFNEETQFFNYITERNKDGVIEIPIKIKGKSTDLDMSYKFVDQDGNVISQATQSIKIENIPEQFKLHQNYPNPFNPVTTINYDLPQQTHVNLMIYDILGREVVKLVSEEMPAGYKTIIWDSRNNYGDPVSAGIYFYQIQTKDFVKTRKMVLLK</sequence>
<accession>A0A382QWX8</accession>
<proteinExistence type="predicted"/>
<protein>
    <recommendedName>
        <fullName evidence="1">Secretion system C-terminal sorting domain-containing protein</fullName>
    </recommendedName>
</protein>
<dbReference type="InterPro" id="IPR026444">
    <property type="entry name" value="Secre_tail"/>
</dbReference>
<dbReference type="Pfam" id="PF18962">
    <property type="entry name" value="Por_Secre_tail"/>
    <property type="match status" value="1"/>
</dbReference>
<dbReference type="EMBL" id="UINC01117135">
    <property type="protein sequence ID" value="SVC89352.1"/>
    <property type="molecule type" value="Genomic_DNA"/>
</dbReference>
<dbReference type="PROSITE" id="PS00018">
    <property type="entry name" value="EF_HAND_1"/>
    <property type="match status" value="1"/>
</dbReference>
<name>A0A382QWX8_9ZZZZ</name>
<evidence type="ECO:0000259" key="1">
    <source>
        <dbReference type="Pfam" id="PF18962"/>
    </source>
</evidence>
<reference evidence="2" key="1">
    <citation type="submission" date="2018-05" db="EMBL/GenBank/DDBJ databases">
        <authorList>
            <person name="Lanie J.A."/>
            <person name="Ng W.-L."/>
            <person name="Kazmierczak K.M."/>
            <person name="Andrzejewski T.M."/>
            <person name="Davidsen T.M."/>
            <person name="Wayne K.J."/>
            <person name="Tettelin H."/>
            <person name="Glass J.I."/>
            <person name="Rusch D."/>
            <person name="Podicherti R."/>
            <person name="Tsui H.-C.T."/>
            <person name="Winkler M.E."/>
        </authorList>
    </citation>
    <scope>NUCLEOTIDE SEQUENCE</scope>
</reference>
<dbReference type="AlphaFoldDB" id="A0A382QWX8"/>
<feature type="non-terminal residue" evidence="2">
    <location>
        <position position="1"/>
    </location>
</feature>
<organism evidence="2">
    <name type="scientific">marine metagenome</name>
    <dbReference type="NCBI Taxonomy" id="408172"/>
    <lineage>
        <taxon>unclassified sequences</taxon>
        <taxon>metagenomes</taxon>
        <taxon>ecological metagenomes</taxon>
    </lineage>
</organism>
<feature type="domain" description="Secretion system C-terminal sorting" evidence="1">
    <location>
        <begin position="229"/>
        <end position="309"/>
    </location>
</feature>
<gene>
    <name evidence="2" type="ORF">METZ01_LOCUS342206</name>
</gene>
<dbReference type="NCBIfam" id="TIGR04183">
    <property type="entry name" value="Por_Secre_tail"/>
    <property type="match status" value="1"/>
</dbReference>